<dbReference type="GO" id="GO:0033179">
    <property type="term" value="C:proton-transporting V-type ATPase, V0 domain"/>
    <property type="evidence" value="ECO:0007669"/>
    <property type="project" value="InterPro"/>
</dbReference>
<feature type="transmembrane region" description="Helical" evidence="8">
    <location>
        <begin position="584"/>
        <end position="607"/>
    </location>
</feature>
<dbReference type="Pfam" id="PF01496">
    <property type="entry name" value="V_ATPase_I"/>
    <property type="match status" value="1"/>
</dbReference>
<evidence type="ECO:0008006" key="11">
    <source>
        <dbReference type="Google" id="ProtNLM"/>
    </source>
</evidence>
<comment type="caution">
    <text evidence="9">The sequence shown here is derived from an EMBL/GenBank/DDBJ whole genome shotgun (WGS) entry which is preliminary data.</text>
</comment>
<dbReference type="GO" id="GO:0046961">
    <property type="term" value="F:proton-transporting ATPase activity, rotational mechanism"/>
    <property type="evidence" value="ECO:0007669"/>
    <property type="project" value="InterPro"/>
</dbReference>
<accession>A0A9D0ZFE1</accession>
<organism evidence="9 10">
    <name type="scientific">Candidatus Scatomorpha intestinavium</name>
    <dbReference type="NCBI Taxonomy" id="2840922"/>
    <lineage>
        <taxon>Bacteria</taxon>
        <taxon>Bacillati</taxon>
        <taxon>Bacillota</taxon>
        <taxon>Clostridia</taxon>
        <taxon>Eubacteriales</taxon>
        <taxon>Candidatus Scatomorpha</taxon>
    </lineage>
</organism>
<proteinExistence type="inferred from homology"/>
<dbReference type="GO" id="GO:0007035">
    <property type="term" value="P:vacuolar acidification"/>
    <property type="evidence" value="ECO:0007669"/>
    <property type="project" value="TreeGrafter"/>
</dbReference>
<protein>
    <recommendedName>
        <fullName evidence="11">V-type ATP synthase subunit I</fullName>
    </recommendedName>
</protein>
<evidence type="ECO:0000256" key="3">
    <source>
        <dbReference type="ARBA" id="ARBA00022448"/>
    </source>
</evidence>
<name>A0A9D0ZFE1_9FIRM</name>
<feature type="transmembrane region" description="Helical" evidence="8">
    <location>
        <begin position="389"/>
        <end position="408"/>
    </location>
</feature>
<feature type="transmembrane region" description="Helical" evidence="8">
    <location>
        <begin position="551"/>
        <end position="572"/>
    </location>
</feature>
<reference evidence="9" key="1">
    <citation type="submission" date="2020-10" db="EMBL/GenBank/DDBJ databases">
        <authorList>
            <person name="Gilroy R."/>
        </authorList>
    </citation>
    <scope>NUCLEOTIDE SEQUENCE</scope>
    <source>
        <strain evidence="9">ChiBcolR7-354</strain>
    </source>
</reference>
<feature type="transmembrane region" description="Helical" evidence="8">
    <location>
        <begin position="462"/>
        <end position="484"/>
    </location>
</feature>
<evidence type="ECO:0000256" key="8">
    <source>
        <dbReference type="SAM" id="Phobius"/>
    </source>
</evidence>
<dbReference type="InterPro" id="IPR002490">
    <property type="entry name" value="V-ATPase_116kDa_su"/>
</dbReference>
<evidence type="ECO:0000313" key="10">
    <source>
        <dbReference type="Proteomes" id="UP000824262"/>
    </source>
</evidence>
<feature type="transmembrane region" description="Helical" evidence="8">
    <location>
        <begin position="428"/>
        <end position="450"/>
    </location>
</feature>
<feature type="transmembrane region" description="Helical" evidence="8">
    <location>
        <begin position="348"/>
        <end position="377"/>
    </location>
</feature>
<reference evidence="9" key="2">
    <citation type="journal article" date="2021" name="PeerJ">
        <title>Extensive microbial diversity within the chicken gut microbiome revealed by metagenomics and culture.</title>
        <authorList>
            <person name="Gilroy R."/>
            <person name="Ravi A."/>
            <person name="Getino M."/>
            <person name="Pursley I."/>
            <person name="Horton D.L."/>
            <person name="Alikhan N.F."/>
            <person name="Baker D."/>
            <person name="Gharbi K."/>
            <person name="Hall N."/>
            <person name="Watson M."/>
            <person name="Adriaenssens E.M."/>
            <person name="Foster-Nyarko E."/>
            <person name="Jarju S."/>
            <person name="Secka A."/>
            <person name="Antonio M."/>
            <person name="Oren A."/>
            <person name="Chaudhuri R.R."/>
            <person name="La Ragione R."/>
            <person name="Hildebrand F."/>
            <person name="Pallen M.J."/>
        </authorList>
    </citation>
    <scope>NUCLEOTIDE SEQUENCE</scope>
    <source>
        <strain evidence="9">ChiBcolR7-354</strain>
    </source>
</reference>
<evidence type="ECO:0000256" key="5">
    <source>
        <dbReference type="ARBA" id="ARBA00022989"/>
    </source>
</evidence>
<evidence type="ECO:0000313" key="9">
    <source>
        <dbReference type="EMBL" id="HIQ79390.1"/>
    </source>
</evidence>
<feature type="transmembrane region" description="Helical" evidence="8">
    <location>
        <begin position="496"/>
        <end position="514"/>
    </location>
</feature>
<gene>
    <name evidence="9" type="ORF">IAB77_09070</name>
</gene>
<keyword evidence="3" id="KW-0813">Transport</keyword>
<dbReference type="EMBL" id="DVGA01000101">
    <property type="protein sequence ID" value="HIQ79390.1"/>
    <property type="molecule type" value="Genomic_DNA"/>
</dbReference>
<dbReference type="Proteomes" id="UP000824262">
    <property type="component" value="Unassembled WGS sequence"/>
</dbReference>
<evidence type="ECO:0000256" key="1">
    <source>
        <dbReference type="ARBA" id="ARBA00004141"/>
    </source>
</evidence>
<dbReference type="GO" id="GO:0051117">
    <property type="term" value="F:ATPase binding"/>
    <property type="evidence" value="ECO:0007669"/>
    <property type="project" value="TreeGrafter"/>
</dbReference>
<evidence type="ECO:0000256" key="2">
    <source>
        <dbReference type="ARBA" id="ARBA00009904"/>
    </source>
</evidence>
<keyword evidence="6" id="KW-0406">Ion transport</keyword>
<keyword evidence="7 8" id="KW-0472">Membrane</keyword>
<evidence type="ECO:0000256" key="6">
    <source>
        <dbReference type="ARBA" id="ARBA00023065"/>
    </source>
</evidence>
<comment type="subcellular location">
    <subcellularLocation>
        <location evidence="1">Membrane</location>
        <topology evidence="1">Multi-pass membrane protein</topology>
    </subcellularLocation>
</comment>
<evidence type="ECO:0000256" key="7">
    <source>
        <dbReference type="ARBA" id="ARBA00023136"/>
    </source>
</evidence>
<dbReference type="PANTHER" id="PTHR11629">
    <property type="entry name" value="VACUOLAR PROTON ATPASES"/>
    <property type="match status" value="1"/>
</dbReference>
<keyword evidence="5 8" id="KW-1133">Transmembrane helix</keyword>
<dbReference type="GO" id="GO:0016471">
    <property type="term" value="C:vacuolar proton-transporting V-type ATPase complex"/>
    <property type="evidence" value="ECO:0007669"/>
    <property type="project" value="TreeGrafter"/>
</dbReference>
<evidence type="ECO:0000256" key="4">
    <source>
        <dbReference type="ARBA" id="ARBA00022692"/>
    </source>
</evidence>
<dbReference type="PANTHER" id="PTHR11629:SF63">
    <property type="entry name" value="V-TYPE PROTON ATPASE SUBUNIT A"/>
    <property type="match status" value="1"/>
</dbReference>
<keyword evidence="4 8" id="KW-0812">Transmembrane</keyword>
<sequence length="641" mass="69684">MATVKLLRATVTGPLEELDSAICSLVLDREFHPLQAVKLLRGRMKSPEAADTCRLTLDSAVALMAKLGVKPAFAEFRNENYTPEDCADYISRVSGEMARIMAQKNAKLSLAADDEALAAALKPYELLPVDIGELTGATHMVVEFGSAPEEDWDALIAEAKSVDSVYLFRTGVGDGKVRCVYVALPDEALRAAELMREYGFESSEIPKSSGFSGIPSERIRELTEEAANAREAAAQLEAAVHEMCSRERDELLRRYSYLKYQSEKCALRSYAGTDGRKFCLMGWIPESDSRGFESAAKAIGCTCDFERPHAVDETAAPVKLNNGFFSRIFLPFVEMYGYPAYGEPNPSIFMLITYCLLFGVMFGDVGQGAVLILVGLYMYKKRGMWLGRILSAVGCSAVLFGFVYGSVFGNEHILPGFKVLEEGNSMTILLVAVSVGCVLILISGLFNIIAGFRQRNYQKALFSANGIAGVLFLISIVAGAVGTLVFDLPLLTSGAYWVYLGILLLSIWFGEPLGDLIAGHKPHQGIGMMIGMGFFDLFEAVLSWLSNCLSFLRTGAYAIIHAIMMLVVYTLTGADSGSLSVGGVIGLVAGNAFVMLLETALVCIQVLRLEYYELFGRFYTGSGTPFKPVTIDYTNAASRAA</sequence>
<dbReference type="AlphaFoldDB" id="A0A9D0ZFE1"/>
<comment type="similarity">
    <text evidence="2">Belongs to the V-ATPase 116 kDa subunit family.</text>
</comment>